<evidence type="ECO:0000313" key="2">
    <source>
        <dbReference type="Proteomes" id="UP000281406"/>
    </source>
</evidence>
<protein>
    <submittedName>
        <fullName evidence="1">Uncharacterized protein</fullName>
    </submittedName>
</protein>
<keyword evidence="2" id="KW-1185">Reference proteome</keyword>
<sequence length="107" mass="11786">MCAWATTPNGLALVNNMAMCAWATTPNGLALVAYVYVCLSQKAQTYQELVFAVTRESIGRAVLSEAVRLTMEEEAERQTGMFLRGEIKIKPTFRKMKGNGKGKPVVK</sequence>
<accession>A0A3N0Y794</accession>
<dbReference type="Proteomes" id="UP000281406">
    <property type="component" value="Unassembled WGS sequence"/>
</dbReference>
<dbReference type="AlphaFoldDB" id="A0A3N0Y794"/>
<evidence type="ECO:0000313" key="1">
    <source>
        <dbReference type="EMBL" id="ROL41668.1"/>
    </source>
</evidence>
<name>A0A3N0Y794_ANAGA</name>
<organism evidence="1 2">
    <name type="scientific">Anabarilius grahami</name>
    <name type="common">Kanglang fish</name>
    <name type="synonym">Barilius grahami</name>
    <dbReference type="NCBI Taxonomy" id="495550"/>
    <lineage>
        <taxon>Eukaryota</taxon>
        <taxon>Metazoa</taxon>
        <taxon>Chordata</taxon>
        <taxon>Craniata</taxon>
        <taxon>Vertebrata</taxon>
        <taxon>Euteleostomi</taxon>
        <taxon>Actinopterygii</taxon>
        <taxon>Neopterygii</taxon>
        <taxon>Teleostei</taxon>
        <taxon>Ostariophysi</taxon>
        <taxon>Cypriniformes</taxon>
        <taxon>Xenocyprididae</taxon>
        <taxon>Xenocypridinae</taxon>
        <taxon>Xenocypridinae incertae sedis</taxon>
        <taxon>Anabarilius</taxon>
    </lineage>
</organism>
<reference evidence="1 2" key="1">
    <citation type="submission" date="2018-10" db="EMBL/GenBank/DDBJ databases">
        <title>Genome assembly for a Yunnan-Guizhou Plateau 3E fish, Anabarilius grahami (Regan), and its evolutionary and genetic applications.</title>
        <authorList>
            <person name="Jiang W."/>
        </authorList>
    </citation>
    <scope>NUCLEOTIDE SEQUENCE [LARGE SCALE GENOMIC DNA]</scope>
    <source>
        <strain evidence="1">AG-KIZ</strain>
        <tissue evidence="1">Muscle</tissue>
    </source>
</reference>
<dbReference type="EMBL" id="RJVU01051519">
    <property type="protein sequence ID" value="ROL41668.1"/>
    <property type="molecule type" value="Genomic_DNA"/>
</dbReference>
<comment type="caution">
    <text evidence="1">The sequence shown here is derived from an EMBL/GenBank/DDBJ whole genome shotgun (WGS) entry which is preliminary data.</text>
</comment>
<proteinExistence type="predicted"/>
<gene>
    <name evidence="1" type="ORF">DPX16_9259</name>
</gene>